<dbReference type="AlphaFoldDB" id="A0AAV2J3Y4"/>
<protein>
    <recommendedName>
        <fullName evidence="1">VWFD domain-containing protein</fullName>
    </recommendedName>
</protein>
<evidence type="ECO:0000259" key="1">
    <source>
        <dbReference type="PROSITE" id="PS51233"/>
    </source>
</evidence>
<reference evidence="2 3" key="1">
    <citation type="submission" date="2024-04" db="EMBL/GenBank/DDBJ databases">
        <authorList>
            <person name="Waldvogel A.-M."/>
            <person name="Schoenle A."/>
        </authorList>
    </citation>
    <scope>NUCLEOTIDE SEQUENCE [LARGE SCALE GENOMIC DNA]</scope>
</reference>
<dbReference type="InterPro" id="IPR001846">
    <property type="entry name" value="VWF_type-D"/>
</dbReference>
<organism evidence="2 3">
    <name type="scientific">Knipowitschia caucasica</name>
    <name type="common">Caucasian dwarf goby</name>
    <name type="synonym">Pomatoschistus caucasicus</name>
    <dbReference type="NCBI Taxonomy" id="637954"/>
    <lineage>
        <taxon>Eukaryota</taxon>
        <taxon>Metazoa</taxon>
        <taxon>Chordata</taxon>
        <taxon>Craniata</taxon>
        <taxon>Vertebrata</taxon>
        <taxon>Euteleostomi</taxon>
        <taxon>Actinopterygii</taxon>
        <taxon>Neopterygii</taxon>
        <taxon>Teleostei</taxon>
        <taxon>Neoteleostei</taxon>
        <taxon>Acanthomorphata</taxon>
        <taxon>Gobiaria</taxon>
        <taxon>Gobiiformes</taxon>
        <taxon>Gobioidei</taxon>
        <taxon>Gobiidae</taxon>
        <taxon>Gobiinae</taxon>
        <taxon>Knipowitschia</taxon>
    </lineage>
</organism>
<name>A0AAV2J3Y4_KNICA</name>
<dbReference type="SMART" id="SM00832">
    <property type="entry name" value="C8"/>
    <property type="match status" value="1"/>
</dbReference>
<sequence length="226" mass="25081">MQVNKERLYLPLKLGLGKVNIFSMGMQLVLETDFGLRVLFDWNTLLLLSLPRNMYQMVCGLCQGMPLTPPILSTTDWGMAWAERDTFCQVGCGDSCPRCGLGEKSGLTDAALAVTNSNGNADNGQVNTRIRFHIGDGLYVFVDPEAVRLCGLIMARDGVFTRCHSKVPPTFFYQNCLQDTCLDQGAQDTICNWLQVYASTCRLQGIPMSEWRSGTPCGQSYLSCMF</sequence>
<dbReference type="PROSITE" id="PS51233">
    <property type="entry name" value="VWFD"/>
    <property type="match status" value="1"/>
</dbReference>
<gene>
    <name evidence="2" type="ORF">KC01_LOCUS4409</name>
</gene>
<dbReference type="Pfam" id="PF08742">
    <property type="entry name" value="C8"/>
    <property type="match status" value="1"/>
</dbReference>
<dbReference type="EMBL" id="OZ035833">
    <property type="protein sequence ID" value="CAL1572371.1"/>
    <property type="molecule type" value="Genomic_DNA"/>
</dbReference>
<evidence type="ECO:0000313" key="2">
    <source>
        <dbReference type="EMBL" id="CAL1572371.1"/>
    </source>
</evidence>
<dbReference type="InterPro" id="IPR052749">
    <property type="entry name" value="Alpha-tectorin"/>
</dbReference>
<dbReference type="PANTHER" id="PTHR46160:SF3">
    <property type="entry name" value="ALPHA-TECTORIN"/>
    <property type="match status" value="1"/>
</dbReference>
<dbReference type="Proteomes" id="UP001497482">
    <property type="component" value="Chromosome 11"/>
</dbReference>
<keyword evidence="3" id="KW-1185">Reference proteome</keyword>
<proteinExistence type="predicted"/>
<dbReference type="InterPro" id="IPR014853">
    <property type="entry name" value="VWF/SSPO/ZAN-like_Cys-rich_dom"/>
</dbReference>
<dbReference type="PANTHER" id="PTHR46160">
    <property type="entry name" value="ALPHA-TECTORIN-RELATED"/>
    <property type="match status" value="1"/>
</dbReference>
<feature type="domain" description="VWFD" evidence="1">
    <location>
        <begin position="1"/>
        <end position="97"/>
    </location>
</feature>
<dbReference type="Pfam" id="PF00094">
    <property type="entry name" value="VWD"/>
    <property type="match status" value="1"/>
</dbReference>
<accession>A0AAV2J3Y4</accession>
<evidence type="ECO:0000313" key="3">
    <source>
        <dbReference type="Proteomes" id="UP001497482"/>
    </source>
</evidence>